<keyword evidence="2" id="KW-1185">Reference proteome</keyword>
<proteinExistence type="predicted"/>
<gene>
    <name evidence="1" type="ORF">JCM19239_7238</name>
</gene>
<dbReference type="Proteomes" id="UP000029223">
    <property type="component" value="Unassembled WGS sequence"/>
</dbReference>
<organism evidence="1 2">
    <name type="scientific">Vibrio variabilis</name>
    <dbReference type="NCBI Taxonomy" id="990271"/>
    <lineage>
        <taxon>Bacteria</taxon>
        <taxon>Pseudomonadati</taxon>
        <taxon>Pseudomonadota</taxon>
        <taxon>Gammaproteobacteria</taxon>
        <taxon>Vibrionales</taxon>
        <taxon>Vibrionaceae</taxon>
        <taxon>Vibrio</taxon>
    </lineage>
</organism>
<protein>
    <submittedName>
        <fullName evidence="1">Uncharacterized protein</fullName>
    </submittedName>
</protein>
<accession>A0ABQ0J789</accession>
<sequence length="94" mass="10616">MHHFLKPLLVTLALAGATTPFSISADTIRLTGPNGEVISLRNIHSRYAKPSRQSLTRLRVTMDQRGQTKPYGQSQVDLSQQMRVFNKQSMRFTS</sequence>
<comment type="caution">
    <text evidence="1">The sequence shown here is derived from an EMBL/GenBank/DDBJ whole genome shotgun (WGS) entry which is preliminary data.</text>
</comment>
<dbReference type="EMBL" id="BBMS01000005">
    <property type="protein sequence ID" value="GAL24638.1"/>
    <property type="molecule type" value="Genomic_DNA"/>
</dbReference>
<reference evidence="2" key="1">
    <citation type="submission" date="2014-09" db="EMBL/GenBank/DDBJ databases">
        <title>Vibrio variabilis JCM 19239. (C206) whole genome shotgun sequence.</title>
        <authorList>
            <person name="Sawabe T."/>
            <person name="Meirelles P."/>
            <person name="Nakanishi M."/>
            <person name="Sayaka M."/>
            <person name="Hattori M."/>
            <person name="Ohkuma M."/>
        </authorList>
    </citation>
    <scope>NUCLEOTIDE SEQUENCE [LARGE SCALE GENOMIC DNA]</scope>
    <source>
        <strain evidence="2">JCM 19239</strain>
    </source>
</reference>
<evidence type="ECO:0000313" key="2">
    <source>
        <dbReference type="Proteomes" id="UP000029223"/>
    </source>
</evidence>
<name>A0ABQ0J789_9VIBR</name>
<evidence type="ECO:0000313" key="1">
    <source>
        <dbReference type="EMBL" id="GAL24638.1"/>
    </source>
</evidence>